<feature type="compositionally biased region" description="Acidic residues" evidence="1">
    <location>
        <begin position="167"/>
        <end position="181"/>
    </location>
</feature>
<keyword evidence="3" id="KW-1185">Reference proteome</keyword>
<dbReference type="EMBL" id="JANAWD010001472">
    <property type="protein sequence ID" value="KAJ3473272.1"/>
    <property type="molecule type" value="Genomic_DNA"/>
</dbReference>
<evidence type="ECO:0000256" key="1">
    <source>
        <dbReference type="SAM" id="MobiDB-lite"/>
    </source>
</evidence>
<proteinExistence type="predicted"/>
<evidence type="ECO:0000313" key="3">
    <source>
        <dbReference type="Proteomes" id="UP001212997"/>
    </source>
</evidence>
<feature type="region of interest" description="Disordered" evidence="1">
    <location>
        <begin position="88"/>
        <end position="181"/>
    </location>
</feature>
<feature type="compositionally biased region" description="Basic and acidic residues" evidence="1">
    <location>
        <begin position="139"/>
        <end position="148"/>
    </location>
</feature>
<accession>A0AAD5UQH6</accession>
<protein>
    <submittedName>
        <fullName evidence="2">Uncharacterized protein</fullName>
    </submittedName>
</protein>
<evidence type="ECO:0000313" key="2">
    <source>
        <dbReference type="EMBL" id="KAJ3473272.1"/>
    </source>
</evidence>
<dbReference type="AlphaFoldDB" id="A0AAD5UQH6"/>
<comment type="caution">
    <text evidence="2">The sequence shown here is derived from an EMBL/GenBank/DDBJ whole genome shotgun (WGS) entry which is preliminary data.</text>
</comment>
<sequence>MTTPIKEYSLNVIVPEETQRARPTVLVCVPVHHGPYDLIVRVRSGRYDSRDHRLKSRDLPSAFNDPPPASEWSEDYRTITMYPFKAWDGPVTEDPITVDAESRQPPHQSGGDGNLATKNGTLGEINQADSMREAGNVKNEGDSTKDVAHTTSSLASDDIDMVPGTPGEDDEVEEAWSGEVE</sequence>
<organism evidence="2 3">
    <name type="scientific">Meripilus lineatus</name>
    <dbReference type="NCBI Taxonomy" id="2056292"/>
    <lineage>
        <taxon>Eukaryota</taxon>
        <taxon>Fungi</taxon>
        <taxon>Dikarya</taxon>
        <taxon>Basidiomycota</taxon>
        <taxon>Agaricomycotina</taxon>
        <taxon>Agaricomycetes</taxon>
        <taxon>Polyporales</taxon>
        <taxon>Meripilaceae</taxon>
        <taxon>Meripilus</taxon>
    </lineage>
</organism>
<dbReference type="Proteomes" id="UP001212997">
    <property type="component" value="Unassembled WGS sequence"/>
</dbReference>
<gene>
    <name evidence="2" type="ORF">NLI96_g13068</name>
</gene>
<reference evidence="2" key="1">
    <citation type="submission" date="2022-07" db="EMBL/GenBank/DDBJ databases">
        <title>Genome Sequence of Physisporinus lineatus.</title>
        <authorList>
            <person name="Buettner E."/>
        </authorList>
    </citation>
    <scope>NUCLEOTIDE SEQUENCE</scope>
    <source>
        <strain evidence="2">VT162</strain>
    </source>
</reference>
<name>A0AAD5UQH6_9APHY</name>